<dbReference type="RefSeq" id="WP_062664532.1">
    <property type="nucleotide sequence ID" value="NZ_FIZX01000002.1"/>
</dbReference>
<dbReference type="OrthoDB" id="5918740at2"/>
<evidence type="ECO:0000313" key="3">
    <source>
        <dbReference type="Proteomes" id="UP000071641"/>
    </source>
</evidence>
<evidence type="ECO:0000313" key="2">
    <source>
        <dbReference type="EMBL" id="CZF82290.1"/>
    </source>
</evidence>
<keyword evidence="3" id="KW-1185">Reference proteome</keyword>
<name>A0A128F737_9GAMM</name>
<feature type="signal peptide" evidence="1">
    <location>
        <begin position="1"/>
        <end position="21"/>
    </location>
</feature>
<dbReference type="STRING" id="1796497.GCE9029_03140"/>
<gene>
    <name evidence="2" type="ORF">GCE9029_03140</name>
</gene>
<dbReference type="AlphaFoldDB" id="A0A128F737"/>
<sequence>MKVYKAPLLAAALLLSLPTLAAPELVPATMLDYGHYEKVEEVTIHGDINDNIVNLAENNLTDKDADLFVIDEISEDIDQNMLVLDVSLYNDLNDGLVKAN</sequence>
<dbReference type="Proteomes" id="UP000071641">
    <property type="component" value="Unassembled WGS sequence"/>
</dbReference>
<keyword evidence="1" id="KW-0732">Signal</keyword>
<proteinExistence type="predicted"/>
<dbReference type="EMBL" id="FIZX01000002">
    <property type="protein sequence ID" value="CZF82290.1"/>
    <property type="molecule type" value="Genomic_DNA"/>
</dbReference>
<evidence type="ECO:0000256" key="1">
    <source>
        <dbReference type="SAM" id="SignalP"/>
    </source>
</evidence>
<accession>A0A128F737</accession>
<organism evidence="2 3">
    <name type="scientific">Grimontia celer</name>
    <dbReference type="NCBI Taxonomy" id="1796497"/>
    <lineage>
        <taxon>Bacteria</taxon>
        <taxon>Pseudomonadati</taxon>
        <taxon>Pseudomonadota</taxon>
        <taxon>Gammaproteobacteria</taxon>
        <taxon>Vibrionales</taxon>
        <taxon>Vibrionaceae</taxon>
        <taxon>Grimontia</taxon>
    </lineage>
</organism>
<protein>
    <submittedName>
        <fullName evidence="2">Uncharacterized protein</fullName>
    </submittedName>
</protein>
<feature type="chain" id="PRO_5007282130" evidence="1">
    <location>
        <begin position="22"/>
        <end position="100"/>
    </location>
</feature>
<reference evidence="3" key="1">
    <citation type="submission" date="2016-02" db="EMBL/GenBank/DDBJ databases">
        <authorList>
            <person name="Rodrigo-Torres Lidia"/>
            <person name="Arahal R.David."/>
        </authorList>
    </citation>
    <scope>NUCLEOTIDE SEQUENCE [LARGE SCALE GENOMIC DNA]</scope>
    <source>
        <strain evidence="3">CECT 9029</strain>
    </source>
</reference>